<dbReference type="EMBL" id="CP093365">
    <property type="protein sequence ID" value="UQS83032.1"/>
    <property type="molecule type" value="Genomic_DNA"/>
</dbReference>
<feature type="coiled-coil region" evidence="4">
    <location>
        <begin position="246"/>
        <end position="283"/>
    </location>
</feature>
<evidence type="ECO:0000256" key="3">
    <source>
        <dbReference type="ARBA" id="ARBA00013368"/>
    </source>
</evidence>
<protein>
    <recommendedName>
        <fullName evidence="3">Nuclease SbcCD subunit C</fullName>
    </recommendedName>
</protein>
<dbReference type="SUPFAM" id="SSF52540">
    <property type="entry name" value="P-loop containing nucleoside triphosphate hydrolases"/>
    <property type="match status" value="1"/>
</dbReference>
<evidence type="ECO:0000256" key="2">
    <source>
        <dbReference type="ARBA" id="ARBA00011322"/>
    </source>
</evidence>
<sequence>MQPLKLSLKNFGPYANEEIDFSRFKSAGLFLISGKTGSGKTTIFEALTFALYGGGTSDDRPPDSLRSDFAAATSKTEVKLEFTHQNKRYIVTRSPKQTLQKKRGAGLKEYKSSGSLRIFQGDRQIAELNKLQDINLKLGDVLQLNREQFIQIVLLPQGDFQHFLLAPSSQKEGVLRKIFRTQLYQKWGQILNEKLKKQKSINANLQQSLKADLQKVDWIKKPAELGSVKKQVAALSTQQQQERSYLDNLAQQRDRAQDTYHLAQQHLAQAQQLNNQIAILEDKQHRQHQLHQQLPHITRLEEKVEQLMWVRDRHSTLQQITQLQKQAESSKQELQHLNGEAQQTQQALEVQQDLQEKLTIQEQSNADKQQELTLLRSKVPLFEQLQDVQHMQQNVQQKLVDLHVDYERQKAILQQVSLDYQQAQKAQQNQELATVKLRTQQEKVQQLHDLQKNIKEVDDLSKQLQQLTTNETQAQQIYDHLKNQALQQQIAVLAAQLTPDAPCPVCGSVDHPKPATATEPFISDQALSDAERNLSKIQQQKASLKAKIAVNRQTVLHQQKTLDLQRVDAQLLMQQSDLVAQYQQALMTLTKQAAQLPNLKLKQHQQQGFVEKLEQQLTQLQRQKQTLDIQLTNVQENLPTQWSTVTDFKQHLQELKQELDEYQAAQTSNQQALQALKQDQIAQKTQQQNLRTQIQQEQAQHDQMQQELTATIQNYFGGADADAQFRQLITEQDQLEQLQGQVQNYYDELTTLTTEIATYQQIIGTQKAVDIPVLQANVQTKQQKLAKLKQQFDNLSRRTLSNDVLLERLQTTLHNLGNQQQEVDQMQSLVEAINGGSTTKLGLERFVLRAQLTEILTVANQHLQQLSSGRYYLQLSQETGQYQKNTGLEIDVYDDNVGHVRSVHTLSGGESFIAALSLALALGEVIQNESGGVSIDALFIDEGFGSLDQDSLTVALDALEQVESKHRLVGIISHVALLQERIPNQIQVQTSGQGQSTTKIIAST</sequence>
<dbReference type="RefSeq" id="WP_249512259.1">
    <property type="nucleotide sequence ID" value="NZ_CP093365.1"/>
</dbReference>
<dbReference type="Proteomes" id="UP000831947">
    <property type="component" value="Chromosome"/>
</dbReference>
<feature type="coiled-coil region" evidence="4">
    <location>
        <begin position="447"/>
        <end position="484"/>
    </location>
</feature>
<evidence type="ECO:0000313" key="7">
    <source>
        <dbReference type="Proteomes" id="UP000831947"/>
    </source>
</evidence>
<dbReference type="PANTHER" id="PTHR32114:SF2">
    <property type="entry name" value="ABC TRANSPORTER ABCH.3"/>
    <property type="match status" value="1"/>
</dbReference>
<evidence type="ECO:0000256" key="4">
    <source>
        <dbReference type="SAM" id="Coils"/>
    </source>
</evidence>
<comment type="similarity">
    <text evidence="1">Belongs to the SMC family. SbcC subfamily.</text>
</comment>
<dbReference type="InterPro" id="IPR027417">
    <property type="entry name" value="P-loop_NTPase"/>
</dbReference>
<evidence type="ECO:0000313" key="6">
    <source>
        <dbReference type="EMBL" id="UQS83032.1"/>
    </source>
</evidence>
<comment type="subunit">
    <text evidence="2">Heterodimer of SbcC and SbcD.</text>
</comment>
<dbReference type="PANTHER" id="PTHR32114">
    <property type="entry name" value="ABC TRANSPORTER ABCH.3"/>
    <property type="match status" value="1"/>
</dbReference>
<keyword evidence="4" id="KW-0175">Coiled coil</keyword>
<feature type="domain" description="Rad50/SbcC-type AAA" evidence="5">
    <location>
        <begin position="5"/>
        <end position="212"/>
    </location>
</feature>
<accession>A0ABY4PBW9</accession>
<reference evidence="6 7" key="1">
    <citation type="journal article" date="2022" name="Int. J. Syst. Evol. Microbiol.">
        <title>Apilactobacillus apisilvae sp. nov., Nicolia spurrieriana gen. nov. sp. nov., Bombilactobacillus folatiphilus sp. nov. and Bombilactobacillus thymidiniphilus sp. nov., four new lactic acid bacterial isolates from stingless bees Tetragonula carbonaria and Austroplebeia australis.</title>
        <authorList>
            <person name="Oliphant S.A."/>
            <person name="Watson-Haigh N.S."/>
            <person name="Sumby K.M."/>
            <person name="Gardner J."/>
            <person name="Groom S."/>
            <person name="Jiranek V."/>
        </authorList>
    </citation>
    <scope>NUCLEOTIDE SEQUENCE [LARGE SCALE GENOMIC DNA]</scope>
    <source>
        <strain evidence="6 7">SG4_A1</strain>
    </source>
</reference>
<dbReference type="Pfam" id="PF13558">
    <property type="entry name" value="SbcC_Walker_B"/>
    <property type="match status" value="1"/>
</dbReference>
<evidence type="ECO:0000259" key="5">
    <source>
        <dbReference type="Pfam" id="PF13476"/>
    </source>
</evidence>
<gene>
    <name evidence="6" type="ORF">MOO47_04410</name>
</gene>
<dbReference type="InterPro" id="IPR038729">
    <property type="entry name" value="Rad50/SbcC_AAA"/>
</dbReference>
<name>A0ABY4PBW9_9LACO</name>
<dbReference type="Pfam" id="PF13476">
    <property type="entry name" value="AAA_23"/>
    <property type="match status" value="1"/>
</dbReference>
<feature type="coiled-coil region" evidence="4">
    <location>
        <begin position="610"/>
        <end position="798"/>
    </location>
</feature>
<dbReference type="Gene3D" id="3.40.50.300">
    <property type="entry name" value="P-loop containing nucleotide triphosphate hydrolases"/>
    <property type="match status" value="2"/>
</dbReference>
<feature type="coiled-coil region" evidence="4">
    <location>
        <begin position="313"/>
        <end position="371"/>
    </location>
</feature>
<evidence type="ECO:0000256" key="1">
    <source>
        <dbReference type="ARBA" id="ARBA00006930"/>
    </source>
</evidence>
<organism evidence="6 7">
    <name type="scientific">Bombilactobacillus thymidiniphilus</name>
    <dbReference type="NCBI Taxonomy" id="2923363"/>
    <lineage>
        <taxon>Bacteria</taxon>
        <taxon>Bacillati</taxon>
        <taxon>Bacillota</taxon>
        <taxon>Bacilli</taxon>
        <taxon>Lactobacillales</taxon>
        <taxon>Lactobacillaceae</taxon>
        <taxon>Bombilactobacillus</taxon>
    </lineage>
</organism>
<keyword evidence="7" id="KW-1185">Reference proteome</keyword>
<proteinExistence type="inferred from homology"/>